<evidence type="ECO:0000256" key="1">
    <source>
        <dbReference type="SAM" id="MobiDB-lite"/>
    </source>
</evidence>
<reference evidence="3" key="1">
    <citation type="journal article" date="2005" name="Nature">
        <title>The map-based sequence of the rice genome.</title>
        <authorList>
            <consortium name="International rice genome sequencing project (IRGSP)"/>
            <person name="Matsumoto T."/>
            <person name="Wu J."/>
            <person name="Kanamori H."/>
            <person name="Katayose Y."/>
            <person name="Fujisawa M."/>
            <person name="Namiki N."/>
            <person name="Mizuno H."/>
            <person name="Yamamoto K."/>
            <person name="Antonio B.A."/>
            <person name="Baba T."/>
            <person name="Sakata K."/>
            <person name="Nagamura Y."/>
            <person name="Aoki H."/>
            <person name="Arikawa K."/>
            <person name="Arita K."/>
            <person name="Bito T."/>
            <person name="Chiden Y."/>
            <person name="Fujitsuka N."/>
            <person name="Fukunaka R."/>
            <person name="Hamada M."/>
            <person name="Harada C."/>
            <person name="Hayashi A."/>
            <person name="Hijishita S."/>
            <person name="Honda M."/>
            <person name="Hosokawa S."/>
            <person name="Ichikawa Y."/>
            <person name="Idonuma A."/>
            <person name="Iijima M."/>
            <person name="Ikeda M."/>
            <person name="Ikeno M."/>
            <person name="Ito K."/>
            <person name="Ito S."/>
            <person name="Ito T."/>
            <person name="Ito Y."/>
            <person name="Ito Y."/>
            <person name="Iwabuchi A."/>
            <person name="Kamiya K."/>
            <person name="Karasawa W."/>
            <person name="Kurita K."/>
            <person name="Katagiri S."/>
            <person name="Kikuta A."/>
            <person name="Kobayashi H."/>
            <person name="Kobayashi N."/>
            <person name="Machita K."/>
            <person name="Maehara T."/>
            <person name="Masukawa M."/>
            <person name="Mizubayashi T."/>
            <person name="Mukai Y."/>
            <person name="Nagasaki H."/>
            <person name="Nagata Y."/>
            <person name="Naito S."/>
            <person name="Nakashima M."/>
            <person name="Nakama Y."/>
            <person name="Nakamichi Y."/>
            <person name="Nakamura M."/>
            <person name="Meguro A."/>
            <person name="Negishi M."/>
            <person name="Ohta I."/>
            <person name="Ohta T."/>
            <person name="Okamoto M."/>
            <person name="Ono N."/>
            <person name="Saji S."/>
            <person name="Sakaguchi M."/>
            <person name="Sakai K."/>
            <person name="Shibata M."/>
            <person name="Shimokawa T."/>
            <person name="Song J."/>
            <person name="Takazaki Y."/>
            <person name="Terasawa K."/>
            <person name="Tsugane M."/>
            <person name="Tsuji K."/>
            <person name="Ueda S."/>
            <person name="Waki K."/>
            <person name="Yamagata H."/>
            <person name="Yamamoto M."/>
            <person name="Yamamoto S."/>
            <person name="Yamane H."/>
            <person name="Yoshiki S."/>
            <person name="Yoshihara R."/>
            <person name="Yukawa K."/>
            <person name="Zhong H."/>
            <person name="Yano M."/>
            <person name="Yuan Q."/>
            <person name="Ouyang S."/>
            <person name="Liu J."/>
            <person name="Jones K.M."/>
            <person name="Gansberger K."/>
            <person name="Moffat K."/>
            <person name="Hill J."/>
            <person name="Bera J."/>
            <person name="Fadrosh D."/>
            <person name="Jin S."/>
            <person name="Johri S."/>
            <person name="Kim M."/>
            <person name="Overton L."/>
            <person name="Reardon M."/>
            <person name="Tsitrin T."/>
            <person name="Vuong H."/>
            <person name="Weaver B."/>
            <person name="Ciecko A."/>
            <person name="Tallon L."/>
            <person name="Jackson J."/>
            <person name="Pai G."/>
            <person name="Aken S.V."/>
            <person name="Utterback T."/>
            <person name="Reidmuller S."/>
            <person name="Feldblyum T."/>
            <person name="Hsiao J."/>
            <person name="Zismann V."/>
            <person name="Iobst S."/>
            <person name="de Vazeille A.R."/>
            <person name="Buell C.R."/>
            <person name="Ying K."/>
            <person name="Li Y."/>
            <person name="Lu T."/>
            <person name="Huang Y."/>
            <person name="Zhao Q."/>
            <person name="Feng Q."/>
            <person name="Zhang L."/>
            <person name="Zhu J."/>
            <person name="Weng Q."/>
            <person name="Mu J."/>
            <person name="Lu Y."/>
            <person name="Fan D."/>
            <person name="Liu Y."/>
            <person name="Guan J."/>
            <person name="Zhang Y."/>
            <person name="Yu S."/>
            <person name="Liu X."/>
            <person name="Zhang Y."/>
            <person name="Hong G."/>
            <person name="Han B."/>
            <person name="Choisne N."/>
            <person name="Demange N."/>
            <person name="Orjeda G."/>
            <person name="Samain S."/>
            <person name="Cattolico L."/>
            <person name="Pelletier E."/>
            <person name="Couloux A."/>
            <person name="Segurens B."/>
            <person name="Wincker P."/>
            <person name="D'Hont A."/>
            <person name="Scarpelli C."/>
            <person name="Weissenbach J."/>
            <person name="Salanoubat M."/>
            <person name="Quetier F."/>
            <person name="Yu Y."/>
            <person name="Kim H.R."/>
            <person name="Rambo T."/>
            <person name="Currie J."/>
            <person name="Collura K."/>
            <person name="Luo M."/>
            <person name="Yang T."/>
            <person name="Ammiraju J.S.S."/>
            <person name="Engler F."/>
            <person name="Soderlund C."/>
            <person name="Wing R.A."/>
            <person name="Palmer L.E."/>
            <person name="de la Bastide M."/>
            <person name="Spiegel L."/>
            <person name="Nascimento L."/>
            <person name="Zutavern T."/>
            <person name="O'Shaughnessy A."/>
            <person name="Dike S."/>
            <person name="Dedhia N."/>
            <person name="Preston R."/>
            <person name="Balija V."/>
            <person name="McCombie W.R."/>
            <person name="Chow T."/>
            <person name="Chen H."/>
            <person name="Chung M."/>
            <person name="Chen C."/>
            <person name="Shaw J."/>
            <person name="Wu H."/>
            <person name="Hsiao K."/>
            <person name="Chao Y."/>
            <person name="Chu M."/>
            <person name="Cheng C."/>
            <person name="Hour A."/>
            <person name="Lee P."/>
            <person name="Lin S."/>
            <person name="Lin Y."/>
            <person name="Liou J."/>
            <person name="Liu S."/>
            <person name="Hsing Y."/>
            <person name="Raghuvanshi S."/>
            <person name="Mohanty A."/>
            <person name="Bharti A.K."/>
            <person name="Gaur A."/>
            <person name="Gupta V."/>
            <person name="Kumar D."/>
            <person name="Ravi V."/>
            <person name="Vij S."/>
            <person name="Kapur A."/>
            <person name="Khurana P."/>
            <person name="Khurana P."/>
            <person name="Khurana J.P."/>
            <person name="Tyagi A.K."/>
            <person name="Gaikwad K."/>
            <person name="Singh A."/>
            <person name="Dalal V."/>
            <person name="Srivastava S."/>
            <person name="Dixit A."/>
            <person name="Pal A.K."/>
            <person name="Ghazi I.A."/>
            <person name="Yadav M."/>
            <person name="Pandit A."/>
            <person name="Bhargava A."/>
            <person name="Sureshbabu K."/>
            <person name="Batra K."/>
            <person name="Sharma T.R."/>
            <person name="Mohapatra T."/>
            <person name="Singh N.K."/>
            <person name="Messing J."/>
            <person name="Nelson A.B."/>
            <person name="Fuks G."/>
            <person name="Kavchok S."/>
            <person name="Keizer G."/>
            <person name="Linton E."/>
            <person name="Llaca V."/>
            <person name="Song R."/>
            <person name="Tanyolac B."/>
            <person name="Young S."/>
            <person name="Ho-Il K."/>
            <person name="Hahn J.H."/>
            <person name="Sangsakoo G."/>
            <person name="Vanavichit A."/>
            <person name="de Mattos Luiz.A.T."/>
            <person name="Zimmer P.D."/>
            <person name="Malone G."/>
            <person name="Dellagostin O."/>
            <person name="de Oliveira A.C."/>
            <person name="Bevan M."/>
            <person name="Bancroft I."/>
            <person name="Minx P."/>
            <person name="Cordum H."/>
            <person name="Wilson R."/>
            <person name="Cheng Z."/>
            <person name="Jin W."/>
            <person name="Jiang J."/>
            <person name="Leong S.A."/>
            <person name="Iwama H."/>
            <person name="Gojobori T."/>
            <person name="Itoh T."/>
            <person name="Niimura Y."/>
            <person name="Fujii Y."/>
            <person name="Habara T."/>
            <person name="Sakai H."/>
            <person name="Sato Y."/>
            <person name="Wilson G."/>
            <person name="Kumar K."/>
            <person name="McCouch S."/>
            <person name="Juretic N."/>
            <person name="Hoen D."/>
            <person name="Wright S."/>
            <person name="Bruskiewich R."/>
            <person name="Bureau T."/>
            <person name="Miyao A."/>
            <person name="Hirochika H."/>
            <person name="Nishikawa T."/>
            <person name="Kadowaki K."/>
            <person name="Sugiura M."/>
            <person name="Burr B."/>
            <person name="Sasaki T."/>
        </authorList>
    </citation>
    <scope>NUCLEOTIDE SEQUENCE [LARGE SCALE GENOMIC DNA]</scope>
    <source>
        <strain evidence="3">cv. Nipponbare</strain>
    </source>
</reference>
<feature type="region of interest" description="Disordered" evidence="1">
    <location>
        <begin position="82"/>
        <end position="124"/>
    </location>
</feature>
<gene>
    <name evidence="2" type="ordered locus">Os08g0246200</name>
    <name evidence="2" type="ORF">OSNPB_080246200</name>
</gene>
<sequence length="124" mass="13173">MGQGARGEDDRGVSGWRGARQGQHGRRTGWGGRVVLVATGGEDGKDDRAWAAGGREDVDSLARSVSAPVYRVRARIFGRRGGARSYGPKCARGVARPNGVARRYAKRGADAASRDASRRPHVSS</sequence>
<feature type="compositionally biased region" description="Basic and acidic residues" evidence="1">
    <location>
        <begin position="1"/>
        <end position="12"/>
    </location>
</feature>
<feature type="compositionally biased region" description="Basic and acidic residues" evidence="1">
    <location>
        <begin position="107"/>
        <end position="118"/>
    </location>
</feature>
<name>A0A0P0XDH7_ORYSJ</name>
<reference evidence="2 3" key="2">
    <citation type="journal article" date="2013" name="Plant Cell Physiol.">
        <title>Rice Annotation Project Database (RAP-DB): an integrative and interactive database for rice genomics.</title>
        <authorList>
            <person name="Sakai H."/>
            <person name="Lee S.S."/>
            <person name="Tanaka T."/>
            <person name="Numa H."/>
            <person name="Kim J."/>
            <person name="Kawahara Y."/>
            <person name="Wakimoto H."/>
            <person name="Yang C.C."/>
            <person name="Iwamoto M."/>
            <person name="Abe T."/>
            <person name="Yamada Y."/>
            <person name="Muto A."/>
            <person name="Inokuchi H."/>
            <person name="Ikemura T."/>
            <person name="Matsumoto T."/>
            <person name="Sasaki T."/>
            <person name="Itoh T."/>
        </authorList>
    </citation>
    <scope>NUCLEOTIDE SEQUENCE [LARGE SCALE GENOMIC DNA]</scope>
    <source>
        <strain evidence="3">cv. Nipponbare</strain>
    </source>
</reference>
<dbReference type="InParanoid" id="A0A0P0XDH7"/>
<proteinExistence type="predicted"/>
<dbReference type="AlphaFoldDB" id="A0A0P0XDH7"/>
<feature type="region of interest" description="Disordered" evidence="1">
    <location>
        <begin position="1"/>
        <end position="31"/>
    </location>
</feature>
<dbReference type="EMBL" id="AP014964">
    <property type="protein sequence ID" value="BAT04528.1"/>
    <property type="molecule type" value="Genomic_DNA"/>
</dbReference>
<evidence type="ECO:0000313" key="3">
    <source>
        <dbReference type="Proteomes" id="UP000059680"/>
    </source>
</evidence>
<dbReference type="PaxDb" id="39947-A0A0P0XDH7"/>
<organism evidence="2 3">
    <name type="scientific">Oryza sativa subsp. japonica</name>
    <name type="common">Rice</name>
    <dbReference type="NCBI Taxonomy" id="39947"/>
    <lineage>
        <taxon>Eukaryota</taxon>
        <taxon>Viridiplantae</taxon>
        <taxon>Streptophyta</taxon>
        <taxon>Embryophyta</taxon>
        <taxon>Tracheophyta</taxon>
        <taxon>Spermatophyta</taxon>
        <taxon>Magnoliopsida</taxon>
        <taxon>Liliopsida</taxon>
        <taxon>Poales</taxon>
        <taxon>Poaceae</taxon>
        <taxon>BOP clade</taxon>
        <taxon>Oryzoideae</taxon>
        <taxon>Oryzeae</taxon>
        <taxon>Oryzinae</taxon>
        <taxon>Oryza</taxon>
        <taxon>Oryza sativa</taxon>
    </lineage>
</organism>
<dbReference type="Proteomes" id="UP000059680">
    <property type="component" value="Chromosome 8"/>
</dbReference>
<evidence type="ECO:0000313" key="2">
    <source>
        <dbReference type="EMBL" id="BAT04528.1"/>
    </source>
</evidence>
<keyword evidence="3" id="KW-1185">Reference proteome</keyword>
<accession>A0A0P0XDH7</accession>
<reference evidence="2 3" key="3">
    <citation type="journal article" date="2013" name="Rice">
        <title>Improvement of the Oryza sativa Nipponbare reference genome using next generation sequence and optical map data.</title>
        <authorList>
            <person name="Kawahara Y."/>
            <person name="de la Bastide M."/>
            <person name="Hamilton J.P."/>
            <person name="Kanamori H."/>
            <person name="McCombie W.R."/>
            <person name="Ouyang S."/>
            <person name="Schwartz D.C."/>
            <person name="Tanaka T."/>
            <person name="Wu J."/>
            <person name="Zhou S."/>
            <person name="Childs K.L."/>
            <person name="Davidson R.M."/>
            <person name="Lin H."/>
            <person name="Quesada-Ocampo L."/>
            <person name="Vaillancourt B."/>
            <person name="Sakai H."/>
            <person name="Lee S.S."/>
            <person name="Kim J."/>
            <person name="Numa H."/>
            <person name="Itoh T."/>
            <person name="Buell C.R."/>
            <person name="Matsumoto T."/>
        </authorList>
    </citation>
    <scope>NUCLEOTIDE SEQUENCE [LARGE SCALE GENOMIC DNA]</scope>
    <source>
        <strain evidence="3">cv. Nipponbare</strain>
    </source>
</reference>
<protein>
    <submittedName>
        <fullName evidence="2">Os08g0246200 protein</fullName>
    </submittedName>
</protein>